<proteinExistence type="inferred from homology"/>
<dbReference type="GeneID" id="20224303"/>
<keyword evidence="4" id="KW-1185">Reference proteome</keyword>
<accession>F0Y703</accession>
<dbReference type="InParanoid" id="F0Y703"/>
<dbReference type="InterPro" id="IPR036034">
    <property type="entry name" value="PDZ_sf"/>
</dbReference>
<dbReference type="InterPro" id="IPR011990">
    <property type="entry name" value="TPR-like_helical_dom_sf"/>
</dbReference>
<evidence type="ECO:0000313" key="3">
    <source>
        <dbReference type="EMBL" id="EGB08884.1"/>
    </source>
</evidence>
<name>F0Y703_AURAN</name>
<dbReference type="InterPro" id="IPR050767">
    <property type="entry name" value="Sel1_AlgK"/>
</dbReference>
<dbReference type="RefSeq" id="XP_009036021.1">
    <property type="nucleotide sequence ID" value="XM_009037773.1"/>
</dbReference>
<dbReference type="Proteomes" id="UP000002729">
    <property type="component" value="Unassembled WGS sequence"/>
</dbReference>
<dbReference type="PANTHER" id="PTHR11102">
    <property type="entry name" value="SEL-1-LIKE PROTEIN"/>
    <property type="match status" value="1"/>
</dbReference>
<dbReference type="AlphaFoldDB" id="F0Y703"/>
<evidence type="ECO:0000313" key="4">
    <source>
        <dbReference type="Proteomes" id="UP000002729"/>
    </source>
</evidence>
<dbReference type="PANTHER" id="PTHR11102:SF160">
    <property type="entry name" value="ERAD-ASSOCIATED E3 UBIQUITIN-PROTEIN LIGASE COMPONENT HRD3"/>
    <property type="match status" value="1"/>
</dbReference>
<evidence type="ECO:0000256" key="2">
    <source>
        <dbReference type="SAM" id="MobiDB-lite"/>
    </source>
</evidence>
<comment type="similarity">
    <text evidence="1">Belongs to the sel-1 family.</text>
</comment>
<protein>
    <recommendedName>
        <fullName evidence="5">PDZ domain-containing protein</fullName>
    </recommendedName>
</protein>
<dbReference type="Gene3D" id="1.25.40.10">
    <property type="entry name" value="Tetratricopeptide repeat domain"/>
    <property type="match status" value="1"/>
</dbReference>
<dbReference type="EMBL" id="GL833126">
    <property type="protein sequence ID" value="EGB08884.1"/>
    <property type="molecule type" value="Genomic_DNA"/>
</dbReference>
<reference evidence="3 4" key="1">
    <citation type="journal article" date="2011" name="Proc. Natl. Acad. Sci. U.S.A.">
        <title>Niche of harmful alga Aureococcus anophagefferens revealed through ecogenomics.</title>
        <authorList>
            <person name="Gobler C.J."/>
            <person name="Berry D.L."/>
            <person name="Dyhrman S.T."/>
            <person name="Wilhelm S.W."/>
            <person name="Salamov A."/>
            <person name="Lobanov A.V."/>
            <person name="Zhang Y."/>
            <person name="Collier J.L."/>
            <person name="Wurch L.L."/>
            <person name="Kustka A.B."/>
            <person name="Dill B.D."/>
            <person name="Shah M."/>
            <person name="VerBerkmoes N.C."/>
            <person name="Kuo A."/>
            <person name="Terry A."/>
            <person name="Pangilinan J."/>
            <person name="Lindquist E.A."/>
            <person name="Lucas S."/>
            <person name="Paulsen I.T."/>
            <person name="Hattenrath-Lehmann T.K."/>
            <person name="Talmage S.C."/>
            <person name="Walker E.A."/>
            <person name="Koch F."/>
            <person name="Burson A.M."/>
            <person name="Marcoval M.A."/>
            <person name="Tang Y.Z."/>
            <person name="Lecleir G.R."/>
            <person name="Coyne K.J."/>
            <person name="Berg G.M."/>
            <person name="Bertrand E.M."/>
            <person name="Saito M.A."/>
            <person name="Gladyshev V.N."/>
            <person name="Grigoriev I.V."/>
        </authorList>
    </citation>
    <scope>NUCLEOTIDE SEQUENCE [LARGE SCALE GENOMIC DNA]</scope>
    <source>
        <strain evidence="4">CCMP 1984</strain>
    </source>
</reference>
<evidence type="ECO:0000256" key="1">
    <source>
        <dbReference type="ARBA" id="ARBA00038101"/>
    </source>
</evidence>
<feature type="compositionally biased region" description="Basic and acidic residues" evidence="2">
    <location>
        <begin position="435"/>
        <end position="446"/>
    </location>
</feature>
<dbReference type="OrthoDB" id="272077at2759"/>
<dbReference type="InterPro" id="IPR006597">
    <property type="entry name" value="Sel1-like"/>
</dbReference>
<gene>
    <name evidence="3" type="ORF">AURANDRAFT_63379</name>
</gene>
<evidence type="ECO:0008006" key="5">
    <source>
        <dbReference type="Google" id="ProtNLM"/>
    </source>
</evidence>
<dbReference type="Pfam" id="PF08238">
    <property type="entry name" value="Sel1"/>
    <property type="match status" value="2"/>
</dbReference>
<dbReference type="SMART" id="SM00671">
    <property type="entry name" value="SEL1"/>
    <property type="match status" value="2"/>
</dbReference>
<dbReference type="KEGG" id="aaf:AURANDRAFT_63379"/>
<organism evidence="4">
    <name type="scientific">Aureococcus anophagefferens</name>
    <name type="common">Harmful bloom alga</name>
    <dbReference type="NCBI Taxonomy" id="44056"/>
    <lineage>
        <taxon>Eukaryota</taxon>
        <taxon>Sar</taxon>
        <taxon>Stramenopiles</taxon>
        <taxon>Ochrophyta</taxon>
        <taxon>Pelagophyceae</taxon>
        <taxon>Pelagomonadales</taxon>
        <taxon>Pelagomonadaceae</taxon>
        <taxon>Aureococcus</taxon>
    </lineage>
</organism>
<dbReference type="SUPFAM" id="SSF81901">
    <property type="entry name" value="HCP-like"/>
    <property type="match status" value="1"/>
</dbReference>
<sequence length="619" mass="68499">MRLVEGEDDGEEPAAAGATRVVPVEIRCWLTMSQLADLKSRLGIACGKAVDLAVRQGFAGSVAGDDALGLLEQLSGFPQATPGPRSWRGLKISLHSFPPTKVPTRARESIADILGVSAVAATAGMDKHMHEYLYQLTSAHLRCKDTRGRSDLAREAPRRVLEERAETAELVDVLVADLLHDVVADVDVAGSHRGLLTTPSIRPHAAGEQMTQFPQRHPLGYGSPRILLLLNLAYNASAVGGMDVQQGDNLRPAAEAMRAPVPQLCSLPDRRRRLEELRLAKLWDRGKHSEDIEALRAAANGGHRLAQCTLGSMHETGTTEVVQDWVQMIELYTAAAERRVEGLVFFGEGVADAQFRLGRCFAEGRGVRRDREMATLWLWRAARQKHERATLYLAEFQQRAHPLYSFKKFFSVSTWVERQPKKTVTAINNNVNGNKNDDQTQNDHNHSMNNEVGNYIDNKNDQIAQGSLSECVAIQKAAGAHVTTLELEARAQARAERLCRRTNAIKLQDQLVDVTFHDSTLGLSLVLATEHCTKRKMIIVAEIRAGSPADGLLEVQDELVAIGDDFELPNHLLIFDEIGKFIYRQPRPLVLTFGRIHKHRPAPIERPAVYLAPDQPDGH</sequence>
<feature type="region of interest" description="Disordered" evidence="2">
    <location>
        <begin position="427"/>
        <end position="446"/>
    </location>
</feature>
<dbReference type="SUPFAM" id="SSF50156">
    <property type="entry name" value="PDZ domain-like"/>
    <property type="match status" value="1"/>
</dbReference>